<accession>A0A9X3NGU1</accession>
<organism evidence="1 2">
    <name type="scientific">Streptomonospora mangrovi</name>
    <dbReference type="NCBI Taxonomy" id="2883123"/>
    <lineage>
        <taxon>Bacteria</taxon>
        <taxon>Bacillati</taxon>
        <taxon>Actinomycetota</taxon>
        <taxon>Actinomycetes</taxon>
        <taxon>Streptosporangiales</taxon>
        <taxon>Nocardiopsidaceae</taxon>
        <taxon>Streptomonospora</taxon>
    </lineage>
</organism>
<gene>
    <name evidence="1" type="ORF">LG943_02360</name>
</gene>
<proteinExistence type="predicted"/>
<dbReference type="Pfam" id="PF05331">
    <property type="entry name" value="DUF742"/>
    <property type="match status" value="1"/>
</dbReference>
<evidence type="ECO:0000313" key="2">
    <source>
        <dbReference type="Proteomes" id="UP001140076"/>
    </source>
</evidence>
<reference evidence="1" key="1">
    <citation type="submission" date="2021-10" db="EMBL/GenBank/DDBJ databases">
        <title>Streptomonospora sp. nov., isolated from mangrove soil.</title>
        <authorList>
            <person name="Chen X."/>
            <person name="Ge X."/>
            <person name="Liu W."/>
        </authorList>
    </citation>
    <scope>NUCLEOTIDE SEQUENCE</scope>
    <source>
        <strain evidence="1">S1-112</strain>
    </source>
</reference>
<dbReference type="EMBL" id="JAJAQC010000003">
    <property type="protein sequence ID" value="MDA0563177.1"/>
    <property type="molecule type" value="Genomic_DNA"/>
</dbReference>
<dbReference type="PANTHER" id="PTHR36221:SF1">
    <property type="entry name" value="DUF742 DOMAIN-CONTAINING PROTEIN"/>
    <property type="match status" value="1"/>
</dbReference>
<sequence>MTLRYLEQESPERLFTLTAGRVGTAERDLDTATLIVSVCDPAPGTPSEHARILRLCRVPTPVGEVAAELGLPVSVVTALLGDLLAAGRVAARRPAPAGRFRPPPRETLEQVLYALQRL</sequence>
<dbReference type="RefSeq" id="WP_270070462.1">
    <property type="nucleotide sequence ID" value="NZ_JAJAQC010000003.1"/>
</dbReference>
<name>A0A9X3NGU1_9ACTN</name>
<dbReference type="Proteomes" id="UP001140076">
    <property type="component" value="Unassembled WGS sequence"/>
</dbReference>
<keyword evidence="2" id="KW-1185">Reference proteome</keyword>
<dbReference type="InterPro" id="IPR007995">
    <property type="entry name" value="DUF742"/>
</dbReference>
<comment type="caution">
    <text evidence="1">The sequence shown here is derived from an EMBL/GenBank/DDBJ whole genome shotgun (WGS) entry which is preliminary data.</text>
</comment>
<dbReference type="PANTHER" id="PTHR36221">
    <property type="entry name" value="DUF742 DOMAIN-CONTAINING PROTEIN"/>
    <property type="match status" value="1"/>
</dbReference>
<protein>
    <submittedName>
        <fullName evidence="1">DUF742 domain-containing protein</fullName>
    </submittedName>
</protein>
<dbReference type="AlphaFoldDB" id="A0A9X3NGU1"/>
<evidence type="ECO:0000313" key="1">
    <source>
        <dbReference type="EMBL" id="MDA0563177.1"/>
    </source>
</evidence>